<dbReference type="Proteomes" id="UP000321393">
    <property type="component" value="Unassembled WGS sequence"/>
</dbReference>
<dbReference type="EMBL" id="SSTE01006526">
    <property type="protein sequence ID" value="KAA0059175.1"/>
    <property type="molecule type" value="Genomic_DNA"/>
</dbReference>
<dbReference type="PANTHER" id="PTHR47481">
    <property type="match status" value="1"/>
</dbReference>
<dbReference type="SUPFAM" id="SSF57756">
    <property type="entry name" value="Retrovirus zinc finger-like domains"/>
    <property type="match status" value="1"/>
</dbReference>
<gene>
    <name evidence="3" type="ORF">E6C27_scaffold430G001020</name>
</gene>
<dbReference type="Pfam" id="PF14223">
    <property type="entry name" value="Retrotran_gag_2"/>
    <property type="match status" value="1"/>
</dbReference>
<dbReference type="InterPro" id="IPR036875">
    <property type="entry name" value="Znf_CCHC_sf"/>
</dbReference>
<accession>A0A5A7V002</accession>
<feature type="domain" description="CCHC-type" evidence="2">
    <location>
        <begin position="120"/>
        <end position="133"/>
    </location>
</feature>
<evidence type="ECO:0000313" key="4">
    <source>
        <dbReference type="Proteomes" id="UP000321393"/>
    </source>
</evidence>
<keyword evidence="1" id="KW-0479">Metal-binding</keyword>
<evidence type="ECO:0000256" key="1">
    <source>
        <dbReference type="PROSITE-ProRule" id="PRU00047"/>
    </source>
</evidence>
<organism evidence="3 4">
    <name type="scientific">Cucumis melo var. makuwa</name>
    <name type="common">Oriental melon</name>
    <dbReference type="NCBI Taxonomy" id="1194695"/>
    <lineage>
        <taxon>Eukaryota</taxon>
        <taxon>Viridiplantae</taxon>
        <taxon>Streptophyta</taxon>
        <taxon>Embryophyta</taxon>
        <taxon>Tracheophyta</taxon>
        <taxon>Spermatophyta</taxon>
        <taxon>Magnoliopsida</taxon>
        <taxon>eudicotyledons</taxon>
        <taxon>Gunneridae</taxon>
        <taxon>Pentapetalae</taxon>
        <taxon>rosids</taxon>
        <taxon>fabids</taxon>
        <taxon>Cucurbitales</taxon>
        <taxon>Cucurbitaceae</taxon>
        <taxon>Benincaseae</taxon>
        <taxon>Cucumis</taxon>
    </lineage>
</organism>
<dbReference type="PANTHER" id="PTHR47481:SF36">
    <property type="entry name" value="CCHC-TYPE DOMAIN-CONTAINING PROTEIN"/>
    <property type="match status" value="1"/>
</dbReference>
<protein>
    <submittedName>
        <fullName evidence="3">Zinc finger, CCHC-type</fullName>
    </submittedName>
</protein>
<proteinExistence type="predicted"/>
<dbReference type="AlphaFoldDB" id="A0A5A7V002"/>
<name>A0A5A7V002_CUCMM</name>
<keyword evidence="1" id="KW-0862">Zinc</keyword>
<dbReference type="InterPro" id="IPR001878">
    <property type="entry name" value="Znf_CCHC"/>
</dbReference>
<keyword evidence="1" id="KW-0863">Zinc-finger</keyword>
<dbReference type="PROSITE" id="PS50158">
    <property type="entry name" value="ZF_CCHC"/>
    <property type="match status" value="1"/>
</dbReference>
<dbReference type="Gene3D" id="4.10.60.10">
    <property type="entry name" value="Zinc finger, CCHC-type"/>
    <property type="match status" value="1"/>
</dbReference>
<sequence>MIMGDLQDVVEGTEVNPPKDTATLKKWNIKASKAMFAIKTTIDEEMLEHVSIVKTPKKAWDTFASLFSKKNDARLQFLENKLLSITQREMTINQYFTKGSQVREASKNNRPHGHRKKGECYNCGKISHYAKECCRKKKIAESNAVTSQVESSSKEEWDVEACCATTDPNPQSTSNVMENEVLALHAEKVIYENDWIVGSGYFNHMTGDKRKLQNTIEYKGSRVVVTANNLKLPIAYLGKTMIMPHCNDPTLHTKLRSLLKRNNNMRHFL</sequence>
<dbReference type="GO" id="GO:0008270">
    <property type="term" value="F:zinc ion binding"/>
    <property type="evidence" value="ECO:0007669"/>
    <property type="project" value="UniProtKB-KW"/>
</dbReference>
<reference evidence="3 4" key="1">
    <citation type="submission" date="2019-08" db="EMBL/GenBank/DDBJ databases">
        <title>Draft genome sequences of two oriental melons (Cucumis melo L. var makuwa).</title>
        <authorList>
            <person name="Kwon S.-Y."/>
        </authorList>
    </citation>
    <scope>NUCLEOTIDE SEQUENCE [LARGE SCALE GENOMIC DNA]</scope>
    <source>
        <strain evidence="4">cv. SW 3</strain>
        <tissue evidence="3">Leaf</tissue>
    </source>
</reference>
<dbReference type="GO" id="GO:0003676">
    <property type="term" value="F:nucleic acid binding"/>
    <property type="evidence" value="ECO:0007669"/>
    <property type="project" value="InterPro"/>
</dbReference>
<evidence type="ECO:0000313" key="3">
    <source>
        <dbReference type="EMBL" id="KAA0059175.1"/>
    </source>
</evidence>
<evidence type="ECO:0000259" key="2">
    <source>
        <dbReference type="PROSITE" id="PS50158"/>
    </source>
</evidence>
<comment type="caution">
    <text evidence="3">The sequence shown here is derived from an EMBL/GenBank/DDBJ whole genome shotgun (WGS) entry which is preliminary data.</text>
</comment>
<dbReference type="OrthoDB" id="1626798at2759"/>